<evidence type="ECO:0000256" key="1">
    <source>
        <dbReference type="ARBA" id="ARBA00009995"/>
    </source>
</evidence>
<feature type="chain" id="PRO_5017215621" evidence="3">
    <location>
        <begin position="25"/>
        <end position="161"/>
    </location>
</feature>
<dbReference type="EMBL" id="CM010631">
    <property type="protein sequence ID" value="RID66676.1"/>
    <property type="molecule type" value="Genomic_DNA"/>
</dbReference>
<dbReference type="PANTHER" id="PTHR48047:SF152">
    <property type="entry name" value="UDP-GLYCOSYLTRANSFERASE 87A1"/>
    <property type="match status" value="1"/>
</dbReference>
<dbReference type="PANTHER" id="PTHR48047">
    <property type="entry name" value="GLYCOSYLTRANSFERASE"/>
    <property type="match status" value="1"/>
</dbReference>
<comment type="similarity">
    <text evidence="1">Belongs to the UDP-glycosyltransferase family.</text>
</comment>
<keyword evidence="3" id="KW-0732">Signal</keyword>
<organism evidence="4 5">
    <name type="scientific">Brassica campestris</name>
    <name type="common">Field mustard</name>
    <dbReference type="NCBI Taxonomy" id="3711"/>
    <lineage>
        <taxon>Eukaryota</taxon>
        <taxon>Viridiplantae</taxon>
        <taxon>Streptophyta</taxon>
        <taxon>Embryophyta</taxon>
        <taxon>Tracheophyta</taxon>
        <taxon>Spermatophyta</taxon>
        <taxon>Magnoliopsida</taxon>
        <taxon>eudicotyledons</taxon>
        <taxon>Gunneridae</taxon>
        <taxon>Pentapetalae</taxon>
        <taxon>rosids</taxon>
        <taxon>malvids</taxon>
        <taxon>Brassicales</taxon>
        <taxon>Brassicaceae</taxon>
        <taxon>Brassiceae</taxon>
        <taxon>Brassica</taxon>
    </lineage>
</organism>
<dbReference type="GO" id="GO:0016757">
    <property type="term" value="F:glycosyltransferase activity"/>
    <property type="evidence" value="ECO:0007669"/>
    <property type="project" value="UniProtKB-KW"/>
</dbReference>
<keyword evidence="2" id="KW-0808">Transferase</keyword>
<evidence type="ECO:0000313" key="5">
    <source>
        <dbReference type="Proteomes" id="UP000264353"/>
    </source>
</evidence>
<dbReference type="AlphaFoldDB" id="A0A397ZUT6"/>
<proteinExistence type="inferred from homology"/>
<dbReference type="Proteomes" id="UP000264353">
    <property type="component" value="Chromosome A4"/>
</dbReference>
<sequence length="161" mass="18622">MMNMHMRAVCIFMIFLNNNVKTRALHGMNIYKLFSRVSDSRVRFLWVSRGTRESRLKEAIEGSLGVVVSWWDQLRVLCYAAIGGFWTHWMYSGVPKLTFPLVWDQFLNAKMIVDTTELLARRDEVKELVKRRRACEICRGAVAKAGSSDVNIDAFIKDMIV</sequence>
<reference evidence="4 5" key="1">
    <citation type="submission" date="2018-06" db="EMBL/GenBank/DDBJ databases">
        <title>WGS assembly of Brassica rapa FPsc.</title>
        <authorList>
            <person name="Bowman J."/>
            <person name="Kohchi T."/>
            <person name="Yamato K."/>
            <person name="Jenkins J."/>
            <person name="Shu S."/>
            <person name="Ishizaki K."/>
            <person name="Yamaoka S."/>
            <person name="Nishihama R."/>
            <person name="Nakamura Y."/>
            <person name="Berger F."/>
            <person name="Adam C."/>
            <person name="Aki S."/>
            <person name="Althoff F."/>
            <person name="Araki T."/>
            <person name="Arteaga-Vazquez M."/>
            <person name="Balasubrmanian S."/>
            <person name="Bauer D."/>
            <person name="Boehm C."/>
            <person name="Briginshaw L."/>
            <person name="Caballero-Perez J."/>
            <person name="Catarino B."/>
            <person name="Chen F."/>
            <person name="Chiyoda S."/>
            <person name="Chovatia M."/>
            <person name="Davies K."/>
            <person name="Delmans M."/>
            <person name="Demura T."/>
            <person name="Dierschke T."/>
            <person name="Dolan L."/>
            <person name="Dorantes-Acosta A."/>
            <person name="Eklund D."/>
            <person name="Florent S."/>
            <person name="Flores-Sandoval E."/>
            <person name="Fujiyama A."/>
            <person name="Fukuzawa H."/>
            <person name="Galik B."/>
            <person name="Grimanelli D."/>
            <person name="Grimwood J."/>
            <person name="Grossniklaus U."/>
            <person name="Hamada T."/>
            <person name="Haseloff J."/>
            <person name="Hetherington A."/>
            <person name="Higo A."/>
            <person name="Hirakawa Y."/>
            <person name="Hundley H."/>
            <person name="Ikeda Y."/>
            <person name="Inoue K."/>
            <person name="Inoue S."/>
            <person name="Ishida S."/>
            <person name="Jia Q."/>
            <person name="Kakita M."/>
            <person name="Kanazawa T."/>
            <person name="Kawai Y."/>
            <person name="Kawashima T."/>
            <person name="Kennedy M."/>
            <person name="Kinose K."/>
            <person name="Kinoshita T."/>
            <person name="Kohara Y."/>
            <person name="Koide E."/>
            <person name="Komatsu K."/>
            <person name="Kopischke S."/>
            <person name="Kubo M."/>
            <person name="Kyozuka J."/>
            <person name="Lagercrantz U."/>
            <person name="Lin S."/>
            <person name="Lindquist E."/>
            <person name="Lipzen A."/>
            <person name="Lu C."/>
            <person name="Luna E."/>
            <person name="Martienssen R."/>
            <person name="Minamino N."/>
            <person name="Mizutani M."/>
            <person name="Mizutani M."/>
            <person name="Mochizuki N."/>
            <person name="Monte I."/>
            <person name="Mosher R."/>
            <person name="Nagasaki H."/>
            <person name="Nakagami H."/>
            <person name="Naramoto S."/>
            <person name="Nishitani K."/>
            <person name="Ohtani M."/>
            <person name="Okamoto T."/>
            <person name="Okumura M."/>
            <person name="Phillips J."/>
            <person name="Pollak B."/>
            <person name="Reinders A."/>
            <person name="Roevekamp M."/>
            <person name="Sano R."/>
            <person name="Sawa S."/>
            <person name="Schmid M."/>
            <person name="Shirakawa M."/>
            <person name="Solano R."/>
            <person name="Spunde A."/>
            <person name="Suetsugu N."/>
            <person name="Sugano S."/>
            <person name="Sugiyama A."/>
            <person name="Sun R."/>
            <person name="Suzuki Y."/>
            <person name="Takenaka M."/>
            <person name="Takezawa D."/>
            <person name="Tomogane H."/>
            <person name="Tsuzuki M."/>
            <person name="Ueda T."/>
            <person name="Umeda M."/>
            <person name="Ward J."/>
            <person name="Watanabe Y."/>
            <person name="Yazaki K."/>
            <person name="Yokoyama R."/>
            <person name="Yoshitake Y."/>
            <person name="Yotsui I."/>
            <person name="Zachgo S."/>
            <person name="Schmutz J."/>
        </authorList>
    </citation>
    <scope>NUCLEOTIDE SEQUENCE [LARGE SCALE GENOMIC DNA]</scope>
    <source>
        <strain evidence="5">cv. B-3</strain>
    </source>
</reference>
<dbReference type="Gene3D" id="3.40.50.2000">
    <property type="entry name" value="Glycogen Phosphorylase B"/>
    <property type="match status" value="2"/>
</dbReference>
<evidence type="ECO:0000313" key="4">
    <source>
        <dbReference type="EMBL" id="RID66676.1"/>
    </source>
</evidence>
<protein>
    <submittedName>
        <fullName evidence="4">Uncharacterized protein</fullName>
    </submittedName>
</protein>
<keyword evidence="2" id="KW-0328">Glycosyltransferase</keyword>
<feature type="signal peptide" evidence="3">
    <location>
        <begin position="1"/>
        <end position="24"/>
    </location>
</feature>
<dbReference type="SUPFAM" id="SSF53756">
    <property type="entry name" value="UDP-Glycosyltransferase/glycogen phosphorylase"/>
    <property type="match status" value="1"/>
</dbReference>
<evidence type="ECO:0000256" key="3">
    <source>
        <dbReference type="SAM" id="SignalP"/>
    </source>
</evidence>
<name>A0A397ZUT6_BRACM</name>
<evidence type="ECO:0000256" key="2">
    <source>
        <dbReference type="ARBA" id="ARBA00022676"/>
    </source>
</evidence>
<gene>
    <name evidence="4" type="ORF">BRARA_D01798</name>
</gene>
<accession>A0A397ZUT6</accession>